<dbReference type="OrthoDB" id="4267316at2759"/>
<dbReference type="InParanoid" id="A0A2P5HSV9"/>
<evidence type="ECO:0000313" key="3">
    <source>
        <dbReference type="Proteomes" id="UP000094444"/>
    </source>
</evidence>
<protein>
    <recommendedName>
        <fullName evidence="4">Protein kinase domain-containing protein</fullName>
    </recommendedName>
</protein>
<dbReference type="AlphaFoldDB" id="A0A2P5HSV9"/>
<proteinExistence type="predicted"/>
<comment type="caution">
    <text evidence="2">The sequence shown here is derived from an EMBL/GenBank/DDBJ whole genome shotgun (WGS) entry which is preliminary data.</text>
</comment>
<reference evidence="2" key="1">
    <citation type="submission" date="2017-09" db="EMBL/GenBank/DDBJ databases">
        <title>Polyketide synthases of a Diaporthe helianthi virulent isolate.</title>
        <authorList>
            <person name="Baroncelli R."/>
        </authorList>
    </citation>
    <scope>NUCLEOTIDE SEQUENCE [LARGE SCALE GENOMIC DNA]</scope>
    <source>
        <strain evidence="2">7/96</strain>
    </source>
</reference>
<dbReference type="Proteomes" id="UP000094444">
    <property type="component" value="Unassembled WGS sequence"/>
</dbReference>
<name>A0A2P5HSV9_DIAHE</name>
<feature type="chain" id="PRO_5015116270" description="Protein kinase domain-containing protein" evidence="1">
    <location>
        <begin position="19"/>
        <end position="276"/>
    </location>
</feature>
<evidence type="ECO:0008006" key="4">
    <source>
        <dbReference type="Google" id="ProtNLM"/>
    </source>
</evidence>
<accession>A0A2P5HSV9</accession>
<keyword evidence="1" id="KW-0732">Signal</keyword>
<organism evidence="2 3">
    <name type="scientific">Diaporthe helianthi</name>
    <dbReference type="NCBI Taxonomy" id="158607"/>
    <lineage>
        <taxon>Eukaryota</taxon>
        <taxon>Fungi</taxon>
        <taxon>Dikarya</taxon>
        <taxon>Ascomycota</taxon>
        <taxon>Pezizomycotina</taxon>
        <taxon>Sordariomycetes</taxon>
        <taxon>Sordariomycetidae</taxon>
        <taxon>Diaporthales</taxon>
        <taxon>Diaporthaceae</taxon>
        <taxon>Diaporthe</taxon>
    </lineage>
</organism>
<keyword evidence="3" id="KW-1185">Reference proteome</keyword>
<dbReference type="EMBL" id="MAVT02000815">
    <property type="protein sequence ID" value="POS73353.1"/>
    <property type="molecule type" value="Genomic_DNA"/>
</dbReference>
<gene>
    <name evidence="2" type="ORF">DHEL01_v208262</name>
</gene>
<feature type="signal peptide" evidence="1">
    <location>
        <begin position="1"/>
        <end position="18"/>
    </location>
</feature>
<evidence type="ECO:0000313" key="2">
    <source>
        <dbReference type="EMBL" id="POS73353.1"/>
    </source>
</evidence>
<evidence type="ECO:0000256" key="1">
    <source>
        <dbReference type="SAM" id="SignalP"/>
    </source>
</evidence>
<sequence length="276" mass="31043">MCLHRFLAALTTSALVINHPGLDTPIPALPETGQLTVITPIAIGEVRGAQVIASSDYSMEAAAYEHLQENLTSIAPQYFGSWTFDLPISNRGVPKTRSVLMIVIERLDAISMRAMRVRNNPDPEQADAAFHYPEDSRLEVLAVAMDGYVRMLHSGLDQRNFASRNIMLGIEANKPSADVLVISGLLLPRIVLVDYNTSVVYGLTAQGNHPQYHTRLPINPMQLWWGMPMNEFVGWVPHEWHSTPRLKRDWLRKRFGGSEQRKLDTMDKGPQFENDD</sequence>